<protein>
    <submittedName>
        <fullName evidence="1">Uncharacterized protein</fullName>
    </submittedName>
</protein>
<accession>A0A7X3S818</accession>
<dbReference type="AlphaFoldDB" id="A0A7X3S818"/>
<evidence type="ECO:0000313" key="1">
    <source>
        <dbReference type="EMBL" id="MXN65342.1"/>
    </source>
</evidence>
<gene>
    <name evidence="1" type="ORF">GR183_10560</name>
</gene>
<comment type="caution">
    <text evidence="1">The sequence shown here is derived from an EMBL/GenBank/DDBJ whole genome shotgun (WGS) entry which is preliminary data.</text>
</comment>
<name>A0A7X3S818_9HYPH</name>
<keyword evidence="2" id="KW-1185">Reference proteome</keyword>
<sequence>MFRVLVIVSFVLGIWIGFGGPIPLVVERPLATNPDAPTFAATVKDFQAHPERHELPEFKENPLRLAVQKDIAGLSKRLVDYPCARTIREAFLQAVRQLDTIPFGEDEPVVVLGGVKINPYGSSTWTNIAISKALETGAFHPSEVRFMPVAFRLKAAENYSEGKCKT</sequence>
<evidence type="ECO:0000313" key="2">
    <source>
        <dbReference type="Proteomes" id="UP000433101"/>
    </source>
</evidence>
<proteinExistence type="predicted"/>
<dbReference type="EMBL" id="WUMV01000003">
    <property type="protein sequence ID" value="MXN65342.1"/>
    <property type="molecule type" value="Genomic_DNA"/>
</dbReference>
<dbReference type="RefSeq" id="WP_160775532.1">
    <property type="nucleotide sequence ID" value="NZ_WUMV01000003.1"/>
</dbReference>
<organism evidence="1 2">
    <name type="scientific">Stappia sediminis</name>
    <dbReference type="NCBI Taxonomy" id="2692190"/>
    <lineage>
        <taxon>Bacteria</taxon>
        <taxon>Pseudomonadati</taxon>
        <taxon>Pseudomonadota</taxon>
        <taxon>Alphaproteobacteria</taxon>
        <taxon>Hyphomicrobiales</taxon>
        <taxon>Stappiaceae</taxon>
        <taxon>Stappia</taxon>
    </lineage>
</organism>
<dbReference type="Proteomes" id="UP000433101">
    <property type="component" value="Unassembled WGS sequence"/>
</dbReference>
<reference evidence="1 2" key="1">
    <citation type="submission" date="2019-12" db="EMBL/GenBank/DDBJ databases">
        <authorList>
            <person name="Li M."/>
        </authorList>
    </citation>
    <scope>NUCLEOTIDE SEQUENCE [LARGE SCALE GENOMIC DNA]</scope>
    <source>
        <strain evidence="1 2">GBMRC 2046</strain>
    </source>
</reference>